<dbReference type="EMBL" id="SMRP01000002">
    <property type="protein sequence ID" value="TDG25339.1"/>
    <property type="molecule type" value="Genomic_DNA"/>
</dbReference>
<dbReference type="OrthoDB" id="8971161at2"/>
<dbReference type="AlphaFoldDB" id="A0A4R5ME53"/>
<comment type="caution">
    <text evidence="2">The sequence shown here is derived from an EMBL/GenBank/DDBJ whole genome shotgun (WGS) entry which is preliminary data.</text>
</comment>
<evidence type="ECO:0000313" key="2">
    <source>
        <dbReference type="EMBL" id="TDG25339.1"/>
    </source>
</evidence>
<accession>A0A4R5ME53</accession>
<evidence type="ECO:0000313" key="3">
    <source>
        <dbReference type="Proteomes" id="UP000295722"/>
    </source>
</evidence>
<keyword evidence="1" id="KW-0732">Signal</keyword>
<reference evidence="2 3" key="1">
    <citation type="submission" date="2019-03" db="EMBL/GenBank/DDBJ databases">
        <title>Paraburkholderia sp. 4M-K11, isolated from subtropical forest soil.</title>
        <authorList>
            <person name="Gao Z.-H."/>
            <person name="Qiu L.-H."/>
        </authorList>
    </citation>
    <scope>NUCLEOTIDE SEQUENCE [LARGE SCALE GENOMIC DNA]</scope>
    <source>
        <strain evidence="2 3">4M-K11</strain>
    </source>
</reference>
<protein>
    <recommendedName>
        <fullName evidence="4">Lysozyme inhibitor LprI N-terminal domain-containing protein</fullName>
    </recommendedName>
</protein>
<evidence type="ECO:0008006" key="4">
    <source>
        <dbReference type="Google" id="ProtNLM"/>
    </source>
</evidence>
<organism evidence="2 3">
    <name type="scientific">Paraburkholderia silviterrae</name>
    <dbReference type="NCBI Taxonomy" id="2528715"/>
    <lineage>
        <taxon>Bacteria</taxon>
        <taxon>Pseudomonadati</taxon>
        <taxon>Pseudomonadota</taxon>
        <taxon>Betaproteobacteria</taxon>
        <taxon>Burkholderiales</taxon>
        <taxon>Burkholderiaceae</taxon>
        <taxon>Paraburkholderia</taxon>
    </lineage>
</organism>
<sequence length="113" mass="13036">MRIFIVALALATISLQAHAYVDICEMKRSQAEAQQCYQYGANGGMLRMKENYKRIVNSSSVSDSEKRELQDNQKKWEKAVSSKCDDNVCYYRAIGSRNDEIEQFMRSHSLQPM</sequence>
<name>A0A4R5ME53_9BURK</name>
<feature type="chain" id="PRO_5020369861" description="Lysozyme inhibitor LprI N-terminal domain-containing protein" evidence="1">
    <location>
        <begin position="20"/>
        <end position="113"/>
    </location>
</feature>
<gene>
    <name evidence="2" type="ORF">EYW47_05740</name>
</gene>
<feature type="signal peptide" evidence="1">
    <location>
        <begin position="1"/>
        <end position="19"/>
    </location>
</feature>
<dbReference type="Proteomes" id="UP000295722">
    <property type="component" value="Unassembled WGS sequence"/>
</dbReference>
<evidence type="ECO:0000256" key="1">
    <source>
        <dbReference type="SAM" id="SignalP"/>
    </source>
</evidence>
<keyword evidence="3" id="KW-1185">Reference proteome</keyword>
<proteinExistence type="predicted"/>
<dbReference type="RefSeq" id="WP_133193902.1">
    <property type="nucleotide sequence ID" value="NZ_JBHUCW010000006.1"/>
</dbReference>